<evidence type="ECO:0000313" key="2">
    <source>
        <dbReference type="Proteomes" id="UP001497480"/>
    </source>
</evidence>
<gene>
    <name evidence="1" type="ORF">LLUT_LOCUS6137</name>
</gene>
<reference evidence="1 2" key="1">
    <citation type="submission" date="2024-03" db="EMBL/GenBank/DDBJ databases">
        <authorList>
            <person name="Martinez-Hernandez J."/>
        </authorList>
    </citation>
    <scope>NUCLEOTIDE SEQUENCE [LARGE SCALE GENOMIC DNA]</scope>
</reference>
<dbReference type="EMBL" id="CAXHTB010000004">
    <property type="protein sequence ID" value="CAL0305077.1"/>
    <property type="molecule type" value="Genomic_DNA"/>
</dbReference>
<keyword evidence="2" id="KW-1185">Reference proteome</keyword>
<accession>A0AAV1W7B5</accession>
<protein>
    <submittedName>
        <fullName evidence="1">Uncharacterized protein</fullName>
    </submittedName>
</protein>
<organism evidence="1 2">
    <name type="scientific">Lupinus luteus</name>
    <name type="common">European yellow lupine</name>
    <dbReference type="NCBI Taxonomy" id="3873"/>
    <lineage>
        <taxon>Eukaryota</taxon>
        <taxon>Viridiplantae</taxon>
        <taxon>Streptophyta</taxon>
        <taxon>Embryophyta</taxon>
        <taxon>Tracheophyta</taxon>
        <taxon>Spermatophyta</taxon>
        <taxon>Magnoliopsida</taxon>
        <taxon>eudicotyledons</taxon>
        <taxon>Gunneridae</taxon>
        <taxon>Pentapetalae</taxon>
        <taxon>rosids</taxon>
        <taxon>fabids</taxon>
        <taxon>Fabales</taxon>
        <taxon>Fabaceae</taxon>
        <taxon>Papilionoideae</taxon>
        <taxon>50 kb inversion clade</taxon>
        <taxon>genistoids sensu lato</taxon>
        <taxon>core genistoids</taxon>
        <taxon>Genisteae</taxon>
        <taxon>Lupinus</taxon>
    </lineage>
</organism>
<comment type="caution">
    <text evidence="1">The sequence shown here is derived from an EMBL/GenBank/DDBJ whole genome shotgun (WGS) entry which is preliminary data.</text>
</comment>
<proteinExistence type="predicted"/>
<evidence type="ECO:0000313" key="1">
    <source>
        <dbReference type="EMBL" id="CAL0305077.1"/>
    </source>
</evidence>
<name>A0AAV1W7B5_LUPLU</name>
<dbReference type="Proteomes" id="UP001497480">
    <property type="component" value="Unassembled WGS sequence"/>
</dbReference>
<sequence>MANNWPSHSLERFQGASLNFGVPWLTNMDQFSQSCLGHNTLWCLVIGRWQKNASRPMTWPYLQGQGLWLSNKMSYNQAMFAFAPYSPY</sequence>
<dbReference type="AlphaFoldDB" id="A0AAV1W7B5"/>